<dbReference type="EMBL" id="BQNB010009954">
    <property type="protein sequence ID" value="GJS70748.1"/>
    <property type="molecule type" value="Genomic_DNA"/>
</dbReference>
<dbReference type="Pfam" id="PF00201">
    <property type="entry name" value="UDPGT"/>
    <property type="match status" value="1"/>
</dbReference>
<dbReference type="Gene3D" id="3.40.50.2000">
    <property type="entry name" value="Glycogen Phosphorylase B"/>
    <property type="match status" value="1"/>
</dbReference>
<proteinExistence type="predicted"/>
<keyword evidence="3" id="KW-1185">Reference proteome</keyword>
<dbReference type="InterPro" id="IPR002213">
    <property type="entry name" value="UDP_glucos_trans"/>
</dbReference>
<evidence type="ECO:0000313" key="2">
    <source>
        <dbReference type="EMBL" id="GJS70748.1"/>
    </source>
</evidence>
<protein>
    <submittedName>
        <fullName evidence="2">UDP-glycosyltransferase 76H1-like protein</fullName>
    </submittedName>
</protein>
<evidence type="ECO:0000313" key="3">
    <source>
        <dbReference type="Proteomes" id="UP001151760"/>
    </source>
</evidence>
<organism evidence="2 3">
    <name type="scientific">Tanacetum coccineum</name>
    <dbReference type="NCBI Taxonomy" id="301880"/>
    <lineage>
        <taxon>Eukaryota</taxon>
        <taxon>Viridiplantae</taxon>
        <taxon>Streptophyta</taxon>
        <taxon>Embryophyta</taxon>
        <taxon>Tracheophyta</taxon>
        <taxon>Spermatophyta</taxon>
        <taxon>Magnoliopsida</taxon>
        <taxon>eudicotyledons</taxon>
        <taxon>Gunneridae</taxon>
        <taxon>Pentapetalae</taxon>
        <taxon>asterids</taxon>
        <taxon>campanulids</taxon>
        <taxon>Asterales</taxon>
        <taxon>Asteraceae</taxon>
        <taxon>Asteroideae</taxon>
        <taxon>Anthemideae</taxon>
        <taxon>Anthemidinae</taxon>
        <taxon>Tanacetum</taxon>
    </lineage>
</organism>
<dbReference type="PANTHER" id="PTHR48045:SF30">
    <property type="entry name" value="UDP-GLYCOSYLTRANSFERASE 76H1-LIKE"/>
    <property type="match status" value="1"/>
</dbReference>
<accession>A0ABQ4Y0T8</accession>
<reference evidence="2" key="2">
    <citation type="submission" date="2022-01" db="EMBL/GenBank/DDBJ databases">
        <authorList>
            <person name="Yamashiro T."/>
            <person name="Shiraishi A."/>
            <person name="Satake H."/>
            <person name="Nakayama K."/>
        </authorList>
    </citation>
    <scope>NUCLEOTIDE SEQUENCE</scope>
</reference>
<comment type="caution">
    <text evidence="2">The sequence shown here is derived from an EMBL/GenBank/DDBJ whole genome shotgun (WGS) entry which is preliminary data.</text>
</comment>
<evidence type="ECO:0000256" key="1">
    <source>
        <dbReference type="ARBA" id="ARBA00022679"/>
    </source>
</evidence>
<dbReference type="SUPFAM" id="SSF53756">
    <property type="entry name" value="UDP-Glycosyltransferase/glycogen phosphorylase"/>
    <property type="match status" value="1"/>
</dbReference>
<name>A0ABQ4Y0T8_9ASTR</name>
<dbReference type="PANTHER" id="PTHR48045">
    <property type="entry name" value="UDP-GLYCOSYLTRANSFERASE 72B1"/>
    <property type="match status" value="1"/>
</dbReference>
<dbReference type="CDD" id="cd03784">
    <property type="entry name" value="GT1_Gtf-like"/>
    <property type="match status" value="1"/>
</dbReference>
<keyword evidence="1" id="KW-0808">Transferase</keyword>
<gene>
    <name evidence="2" type="ORF">Tco_0703589</name>
</gene>
<sequence>MEWGLANSNQQFLWAVRRGIISGSEWIEFVPDGFIEKMKGRVLIVKWAPQKEILAHFTVGGFWSHCGWNSTLESISEGIPMLCQPFIVDQGVNARYVTHMWKIGLELEYFERGEIESMIRRLMVLEKGDEIRVRANQIKELVKKQ</sequence>
<dbReference type="Proteomes" id="UP001151760">
    <property type="component" value="Unassembled WGS sequence"/>
</dbReference>
<reference evidence="2" key="1">
    <citation type="journal article" date="2022" name="Int. J. Mol. Sci.">
        <title>Draft Genome of Tanacetum Coccineum: Genomic Comparison of Closely Related Tanacetum-Family Plants.</title>
        <authorList>
            <person name="Yamashiro T."/>
            <person name="Shiraishi A."/>
            <person name="Nakayama K."/>
            <person name="Satake H."/>
        </authorList>
    </citation>
    <scope>NUCLEOTIDE SEQUENCE</scope>
</reference>